<evidence type="ECO:0000313" key="11">
    <source>
        <dbReference type="EMBL" id="MFC6205953.1"/>
    </source>
</evidence>
<keyword evidence="3 8" id="KW-1003">Cell membrane</keyword>
<feature type="transmembrane region" description="Helical" evidence="9">
    <location>
        <begin position="78"/>
        <end position="104"/>
    </location>
</feature>
<keyword evidence="7 8" id="KW-0472">Membrane</keyword>
<evidence type="ECO:0000313" key="12">
    <source>
        <dbReference type="Proteomes" id="UP001596254"/>
    </source>
</evidence>
<keyword evidence="12" id="KW-1185">Reference proteome</keyword>
<evidence type="ECO:0000256" key="7">
    <source>
        <dbReference type="ARBA" id="ARBA00023136"/>
    </source>
</evidence>
<sequence length="428" mass="46868">MTDRIAQLGMRLVNGEVRFYRNRQISAIRQALRLIFPIILLGSLADFLEQSWLRTDGYYYQTLHVARWLFQVKILRQYLRLIGAGTLGLAGILMAFAVSFYLVVPVTRHMTDRLMAGTIAVISLKFFNVTRTSVLGGHTIKWVATDLGIQGILVGILVGVLVGNGYRWALGHRSPDLEQIPSTLVITCTWLVVMAALGLLWVSTQTVSLNSAFASIIRWPFRLPHFILGLLGYCVLNGAFEWLGVLGPLSASSGQSIESAQNLAAVLAHRGWQLPHPLTLHTVVSVYANVGGTGMMLALLLALFLSRPTAWQRRIGWLSLVPTLGNFNAPMMVGLPVILSPLMSIPFILAPSACITLSWLCIRLKWVPTVAYPLLTGTPGPLQAYLGTGGSWTALALSLADLILSTAIYYPFVKLVQAAHRQLDGEVA</sequence>
<evidence type="ECO:0000256" key="4">
    <source>
        <dbReference type="ARBA" id="ARBA00022597"/>
    </source>
</evidence>
<feature type="transmembrane region" description="Helical" evidence="9">
    <location>
        <begin position="392"/>
        <end position="412"/>
    </location>
</feature>
<dbReference type="InterPro" id="IPR003352">
    <property type="entry name" value="PTS_EIIC"/>
</dbReference>
<accession>A0ABW1SP32</accession>
<evidence type="ECO:0000256" key="2">
    <source>
        <dbReference type="ARBA" id="ARBA00022448"/>
    </source>
</evidence>
<gene>
    <name evidence="11" type="ORF">ACFP1G_00310</name>
</gene>
<feature type="transmembrane region" description="Helical" evidence="9">
    <location>
        <begin position="147"/>
        <end position="168"/>
    </location>
</feature>
<evidence type="ECO:0000256" key="9">
    <source>
        <dbReference type="SAM" id="Phobius"/>
    </source>
</evidence>
<dbReference type="PROSITE" id="PS51105">
    <property type="entry name" value="PTS_EIIC_TYPE_3"/>
    <property type="match status" value="1"/>
</dbReference>
<comment type="function">
    <text evidence="8">The phosphoenolpyruvate-dependent sugar phosphotransferase system (PTS), a major carbohydrate active -transport system, catalyzes the phosphorylation of incoming sugar substrates concomitant with their translocation across the cell membrane.</text>
</comment>
<keyword evidence="6 9" id="KW-1133">Transmembrane helix</keyword>
<keyword evidence="4 8" id="KW-0762">Sugar transport</keyword>
<keyword evidence="2 8" id="KW-0813">Transport</keyword>
<dbReference type="PIRSF" id="PIRSF006351">
    <property type="entry name" value="PTS_EIIC-Cellobiose"/>
    <property type="match status" value="1"/>
</dbReference>
<dbReference type="PANTHER" id="PTHR33989:SF4">
    <property type="entry name" value="PTS SYSTEM N,N'-DIACETYLCHITOBIOSE-SPECIFIC EIIC COMPONENT"/>
    <property type="match status" value="1"/>
</dbReference>
<evidence type="ECO:0000256" key="3">
    <source>
        <dbReference type="ARBA" id="ARBA00022475"/>
    </source>
</evidence>
<name>A0ABW1SP32_9LACO</name>
<dbReference type="EMBL" id="JBHSSK010000001">
    <property type="protein sequence ID" value="MFC6205953.1"/>
    <property type="molecule type" value="Genomic_DNA"/>
</dbReference>
<evidence type="ECO:0000256" key="5">
    <source>
        <dbReference type="ARBA" id="ARBA00022692"/>
    </source>
</evidence>
<feature type="transmembrane region" description="Helical" evidence="9">
    <location>
        <begin position="223"/>
        <end position="240"/>
    </location>
</feature>
<dbReference type="Pfam" id="PF02378">
    <property type="entry name" value="PTS_EIIC"/>
    <property type="match status" value="1"/>
</dbReference>
<feature type="transmembrane region" description="Helical" evidence="9">
    <location>
        <begin position="317"/>
        <end position="339"/>
    </location>
</feature>
<dbReference type="Proteomes" id="UP001596254">
    <property type="component" value="Unassembled WGS sequence"/>
</dbReference>
<evidence type="ECO:0000259" key="10">
    <source>
        <dbReference type="PROSITE" id="PS51105"/>
    </source>
</evidence>
<feature type="transmembrane region" description="Helical" evidence="9">
    <location>
        <begin position="31"/>
        <end position="48"/>
    </location>
</feature>
<organism evidence="11 12">
    <name type="scientific">Levilactobacillus tongjiangensis</name>
    <dbReference type="NCBI Taxonomy" id="2486023"/>
    <lineage>
        <taxon>Bacteria</taxon>
        <taxon>Bacillati</taxon>
        <taxon>Bacillota</taxon>
        <taxon>Bacilli</taxon>
        <taxon>Lactobacillales</taxon>
        <taxon>Lactobacillaceae</taxon>
        <taxon>Levilactobacillus</taxon>
    </lineage>
</organism>
<feature type="transmembrane region" description="Helical" evidence="9">
    <location>
        <begin position="284"/>
        <end position="305"/>
    </location>
</feature>
<evidence type="ECO:0000256" key="1">
    <source>
        <dbReference type="ARBA" id="ARBA00004651"/>
    </source>
</evidence>
<dbReference type="RefSeq" id="WP_125692758.1">
    <property type="nucleotide sequence ID" value="NZ_JBHSSK010000001.1"/>
</dbReference>
<evidence type="ECO:0000256" key="8">
    <source>
        <dbReference type="PIRNR" id="PIRNR006351"/>
    </source>
</evidence>
<feature type="domain" description="PTS EIIC type-3" evidence="10">
    <location>
        <begin position="8"/>
        <end position="412"/>
    </location>
</feature>
<dbReference type="InterPro" id="IPR004501">
    <property type="entry name" value="PTS_EIIC_3"/>
</dbReference>
<dbReference type="InterPro" id="IPR051088">
    <property type="entry name" value="PTS_Sugar-EIIC/EIIB"/>
</dbReference>
<proteinExistence type="predicted"/>
<protein>
    <recommendedName>
        <fullName evidence="8">Permease IIC component</fullName>
    </recommendedName>
</protein>
<comment type="caution">
    <text evidence="11">The sequence shown here is derived from an EMBL/GenBank/DDBJ whole genome shotgun (WGS) entry which is preliminary data.</text>
</comment>
<reference evidence="12" key="1">
    <citation type="journal article" date="2019" name="Int. J. Syst. Evol. Microbiol.">
        <title>The Global Catalogue of Microorganisms (GCM) 10K type strain sequencing project: providing services to taxonomists for standard genome sequencing and annotation.</title>
        <authorList>
            <consortium name="The Broad Institute Genomics Platform"/>
            <consortium name="The Broad Institute Genome Sequencing Center for Infectious Disease"/>
            <person name="Wu L."/>
            <person name="Ma J."/>
        </authorList>
    </citation>
    <scope>NUCLEOTIDE SEQUENCE [LARGE SCALE GENOMIC DNA]</scope>
    <source>
        <strain evidence="12">CCM 8905</strain>
    </source>
</reference>
<evidence type="ECO:0000256" key="6">
    <source>
        <dbReference type="ARBA" id="ARBA00022989"/>
    </source>
</evidence>
<keyword evidence="5 9" id="KW-0812">Transmembrane</keyword>
<dbReference type="PANTHER" id="PTHR33989">
    <property type="match status" value="1"/>
</dbReference>
<feature type="transmembrane region" description="Helical" evidence="9">
    <location>
        <begin position="180"/>
        <end position="202"/>
    </location>
</feature>
<comment type="subcellular location">
    <subcellularLocation>
        <location evidence="1">Cell membrane</location>
        <topology evidence="1">Multi-pass membrane protein</topology>
    </subcellularLocation>
</comment>
<dbReference type="InterPro" id="IPR004796">
    <property type="entry name" value="PTS_IIC_cello"/>
</dbReference>